<keyword evidence="15" id="KW-1185">Reference proteome</keyword>
<evidence type="ECO:0000256" key="8">
    <source>
        <dbReference type="ARBA" id="ARBA00022982"/>
    </source>
</evidence>
<gene>
    <name evidence="14" type="primary">nrfH</name>
    <name evidence="14" type="ORF">Thiowin_03139</name>
</gene>
<evidence type="ECO:0000256" key="11">
    <source>
        <dbReference type="ARBA" id="ARBA00023136"/>
    </source>
</evidence>
<organism evidence="14 15">
    <name type="scientific">Thiorhodovibrio winogradskyi</name>
    <dbReference type="NCBI Taxonomy" id="77007"/>
    <lineage>
        <taxon>Bacteria</taxon>
        <taxon>Pseudomonadati</taxon>
        <taxon>Pseudomonadota</taxon>
        <taxon>Gammaproteobacteria</taxon>
        <taxon>Chromatiales</taxon>
        <taxon>Chromatiaceae</taxon>
        <taxon>Thiorhodovibrio</taxon>
    </lineage>
</organism>
<dbReference type="NCBIfam" id="TIGR03153">
    <property type="entry name" value="cytochr_NrfH"/>
    <property type="match status" value="1"/>
</dbReference>
<keyword evidence="9 12" id="KW-1133">Transmembrane helix</keyword>
<keyword evidence="11 12" id="KW-0472">Membrane</keyword>
<dbReference type="RefSeq" id="WP_328983872.1">
    <property type="nucleotide sequence ID" value="NZ_CP121472.1"/>
</dbReference>
<feature type="domain" description="NapC/NirT cytochrome c N-terminal" evidence="13">
    <location>
        <begin position="25"/>
        <end position="116"/>
    </location>
</feature>
<comment type="similarity">
    <text evidence="2">Belongs to the NapC/NirT/NrfH family.</text>
</comment>
<dbReference type="InterPro" id="IPR051174">
    <property type="entry name" value="Cytochrome_c-type_ET"/>
</dbReference>
<reference evidence="14 15" key="1">
    <citation type="journal article" date="2023" name="Microorganisms">
        <title>Thiorhodovibrio frisius and Trv. litoralis spp. nov., Two Novel Members from a Clade of Fastidious Purple Sulfur Bacteria That Exhibit Unique Red-Shifted Light-Harvesting Capabilities.</title>
        <authorList>
            <person name="Methner A."/>
            <person name="Kuzyk S.B."/>
            <person name="Petersen J."/>
            <person name="Bauer S."/>
            <person name="Brinkmann H."/>
            <person name="Sichau K."/>
            <person name="Wanner G."/>
            <person name="Wolf J."/>
            <person name="Neumann-Schaal M."/>
            <person name="Henke P."/>
            <person name="Tank M."/>
            <person name="Sproer C."/>
            <person name="Bunk B."/>
            <person name="Overmann J."/>
        </authorList>
    </citation>
    <scope>NUCLEOTIDE SEQUENCE [LARGE SCALE GENOMIC DNA]</scope>
    <source>
        <strain evidence="14 15">DSM 6702</strain>
    </source>
</reference>
<dbReference type="InterPro" id="IPR036280">
    <property type="entry name" value="Multihaem_cyt_sf"/>
</dbReference>
<dbReference type="InterPro" id="IPR005126">
    <property type="entry name" value="NapC/NirT_cyt_c_N"/>
</dbReference>
<evidence type="ECO:0000256" key="10">
    <source>
        <dbReference type="ARBA" id="ARBA00023004"/>
    </source>
</evidence>
<evidence type="ECO:0000256" key="4">
    <source>
        <dbReference type="ARBA" id="ARBA00022475"/>
    </source>
</evidence>
<keyword evidence="10" id="KW-0408">Iron</keyword>
<dbReference type="PANTHER" id="PTHR30333:SF1">
    <property type="entry name" value="CYTOCHROME C-TYPE PROTEIN NAPC"/>
    <property type="match status" value="1"/>
</dbReference>
<dbReference type="InterPro" id="IPR038266">
    <property type="entry name" value="NapC/NirT_cytc_sf"/>
</dbReference>
<evidence type="ECO:0000313" key="14">
    <source>
        <dbReference type="EMBL" id="WPL18088.1"/>
    </source>
</evidence>
<proteinExistence type="inferred from homology"/>
<keyword evidence="4" id="KW-1003">Cell membrane</keyword>
<evidence type="ECO:0000256" key="5">
    <source>
        <dbReference type="ARBA" id="ARBA00022617"/>
    </source>
</evidence>
<sequence length="166" mass="18242">MSQQPLRHWIRRQLALLLAKPMVAALVIALGVLGGLGLATFVQGKGASYLVNDPRVCINCHIMQGSYDAWVHSSHAAVAACNDCHLPHDFLGKWLTKADNGLRHAVAFTTGWFHEPIQITPRNRRVTQGACLHCHGDFVAHAFPPGEANDDFMCVHCHRAVGHAER</sequence>
<dbReference type="Pfam" id="PF03264">
    <property type="entry name" value="Cytochrom_NNT"/>
    <property type="match status" value="1"/>
</dbReference>
<keyword evidence="8" id="KW-0249">Electron transport</keyword>
<dbReference type="PANTHER" id="PTHR30333">
    <property type="entry name" value="CYTOCHROME C-TYPE PROTEIN"/>
    <property type="match status" value="1"/>
</dbReference>
<evidence type="ECO:0000256" key="1">
    <source>
        <dbReference type="ARBA" id="ARBA00004236"/>
    </source>
</evidence>
<keyword evidence="5" id="KW-0349">Heme</keyword>
<keyword evidence="7" id="KW-0479">Metal-binding</keyword>
<evidence type="ECO:0000313" key="15">
    <source>
        <dbReference type="Proteomes" id="UP001432180"/>
    </source>
</evidence>
<evidence type="ECO:0000256" key="9">
    <source>
        <dbReference type="ARBA" id="ARBA00022989"/>
    </source>
</evidence>
<protein>
    <submittedName>
        <fullName evidence="14">Cytochrome c-type protein NrfH</fullName>
    </submittedName>
</protein>
<accession>A0ABZ0SCN3</accession>
<evidence type="ECO:0000256" key="7">
    <source>
        <dbReference type="ARBA" id="ARBA00022723"/>
    </source>
</evidence>
<evidence type="ECO:0000259" key="13">
    <source>
        <dbReference type="Pfam" id="PF03264"/>
    </source>
</evidence>
<evidence type="ECO:0000256" key="6">
    <source>
        <dbReference type="ARBA" id="ARBA00022692"/>
    </source>
</evidence>
<dbReference type="Proteomes" id="UP001432180">
    <property type="component" value="Chromosome"/>
</dbReference>
<feature type="transmembrane region" description="Helical" evidence="12">
    <location>
        <begin position="21"/>
        <end position="42"/>
    </location>
</feature>
<keyword evidence="6 12" id="KW-0812">Transmembrane</keyword>
<dbReference type="InterPro" id="IPR017571">
    <property type="entry name" value="NrfH"/>
</dbReference>
<evidence type="ECO:0000256" key="3">
    <source>
        <dbReference type="ARBA" id="ARBA00022448"/>
    </source>
</evidence>
<evidence type="ECO:0000256" key="12">
    <source>
        <dbReference type="SAM" id="Phobius"/>
    </source>
</evidence>
<dbReference type="EMBL" id="CP121472">
    <property type="protein sequence ID" value="WPL18088.1"/>
    <property type="molecule type" value="Genomic_DNA"/>
</dbReference>
<evidence type="ECO:0000256" key="2">
    <source>
        <dbReference type="ARBA" id="ARBA00007395"/>
    </source>
</evidence>
<keyword evidence="3" id="KW-0813">Transport</keyword>
<dbReference type="Gene3D" id="1.10.3820.10">
    <property type="entry name" value="Di-heme elbow motif domain"/>
    <property type="match status" value="1"/>
</dbReference>
<name>A0ABZ0SCN3_9GAMM</name>
<dbReference type="SUPFAM" id="SSF48695">
    <property type="entry name" value="Multiheme cytochromes"/>
    <property type="match status" value="1"/>
</dbReference>
<comment type="subcellular location">
    <subcellularLocation>
        <location evidence="1">Cell membrane</location>
    </subcellularLocation>
</comment>